<protein>
    <submittedName>
        <fullName evidence="2">Uncharacterized protein</fullName>
    </submittedName>
</protein>
<accession>A0A9X0CLD2</accession>
<dbReference type="EMBL" id="MU827306">
    <property type="protein sequence ID" value="KAJ7363175.1"/>
    <property type="molecule type" value="Genomic_DNA"/>
</dbReference>
<comment type="caution">
    <text evidence="2">The sequence shown here is derived from an EMBL/GenBank/DDBJ whole genome shotgun (WGS) entry which is preliminary data.</text>
</comment>
<evidence type="ECO:0000313" key="2">
    <source>
        <dbReference type="EMBL" id="KAJ7363175.1"/>
    </source>
</evidence>
<organism evidence="2 3">
    <name type="scientific">Desmophyllum pertusum</name>
    <dbReference type="NCBI Taxonomy" id="174260"/>
    <lineage>
        <taxon>Eukaryota</taxon>
        <taxon>Metazoa</taxon>
        <taxon>Cnidaria</taxon>
        <taxon>Anthozoa</taxon>
        <taxon>Hexacorallia</taxon>
        <taxon>Scleractinia</taxon>
        <taxon>Caryophylliina</taxon>
        <taxon>Caryophylliidae</taxon>
        <taxon>Desmophyllum</taxon>
    </lineage>
</organism>
<dbReference type="Proteomes" id="UP001163046">
    <property type="component" value="Unassembled WGS sequence"/>
</dbReference>
<reference evidence="2" key="1">
    <citation type="submission" date="2023-01" db="EMBL/GenBank/DDBJ databases">
        <title>Genome assembly of the deep-sea coral Lophelia pertusa.</title>
        <authorList>
            <person name="Herrera S."/>
            <person name="Cordes E."/>
        </authorList>
    </citation>
    <scope>NUCLEOTIDE SEQUENCE</scope>
    <source>
        <strain evidence="2">USNM1676648</strain>
        <tissue evidence="2">Polyp</tissue>
    </source>
</reference>
<name>A0A9X0CLD2_9CNID</name>
<dbReference type="AlphaFoldDB" id="A0A9X0CLD2"/>
<feature type="region of interest" description="Disordered" evidence="1">
    <location>
        <begin position="34"/>
        <end position="76"/>
    </location>
</feature>
<feature type="compositionally biased region" description="Low complexity" evidence="1">
    <location>
        <begin position="39"/>
        <end position="76"/>
    </location>
</feature>
<sequence length="253" mass="26302">MQDAGLEVLSATQIKSWWSTYHRKNRNLLANGLPAASDVPSRVPSATVSSSSVPSATVPSSTAPPATVPSSASSATVPSFSVPPATVLSSVPPATMLSSAPPSNVPFSATPVVLSSATVLPPVIPQAIVTGRLSQLSGAVIEWPFPEDFSQSTIDSRNGSNACAFISLYFGQVASKGLLPPSQGLALDVHWKDALREAMIRGNDLHDEMFDHEGINLNVDDAVEMAGEDCGVLCLGRQKDLFGGTGVTKTVTC</sequence>
<evidence type="ECO:0000256" key="1">
    <source>
        <dbReference type="SAM" id="MobiDB-lite"/>
    </source>
</evidence>
<dbReference type="OrthoDB" id="5987514at2759"/>
<keyword evidence="3" id="KW-1185">Reference proteome</keyword>
<evidence type="ECO:0000313" key="3">
    <source>
        <dbReference type="Proteomes" id="UP001163046"/>
    </source>
</evidence>
<gene>
    <name evidence="2" type="ORF">OS493_011454</name>
</gene>
<proteinExistence type="predicted"/>